<comment type="caution">
    <text evidence="4">The sequence shown here is derived from an EMBL/GenBank/DDBJ whole genome shotgun (WGS) entry which is preliminary data.</text>
</comment>
<protein>
    <recommendedName>
        <fullName evidence="3">HTH-type transcriptional regulator MT1864/Rv1816-like C-terminal domain-containing protein</fullName>
    </recommendedName>
</protein>
<dbReference type="Proteomes" id="UP000036045">
    <property type="component" value="Unassembled WGS sequence"/>
</dbReference>
<accession>A0A0J1I7X7</accession>
<dbReference type="InterPro" id="IPR025996">
    <property type="entry name" value="MT1864/Rv1816-like_C"/>
</dbReference>
<dbReference type="InterPro" id="IPR009057">
    <property type="entry name" value="Homeodomain-like_sf"/>
</dbReference>
<reference evidence="4 5" key="1">
    <citation type="submission" date="2015-05" db="EMBL/GenBank/DDBJ databases">
        <title>Whole genome sequence and identification of bacterial endophytes from Costus igneus.</title>
        <authorList>
            <person name="Lee Y.P."/>
            <person name="Gan H.M."/>
            <person name="Eng W."/>
            <person name="Wheatley M.S."/>
            <person name="Caraballo A."/>
            <person name="Polter S."/>
            <person name="Savka M.A."/>
            <person name="Hudson A.O."/>
        </authorList>
    </citation>
    <scope>NUCLEOTIDE SEQUENCE [LARGE SCALE GENOMIC DNA]</scope>
    <source>
        <strain evidence="4 5">RIT379</strain>
    </source>
</reference>
<keyword evidence="2" id="KW-0804">Transcription</keyword>
<keyword evidence="5" id="KW-1185">Reference proteome</keyword>
<dbReference type="EMBL" id="LDPH01000033">
    <property type="protein sequence ID" value="KLV22049.1"/>
    <property type="molecule type" value="Genomic_DNA"/>
</dbReference>
<feature type="domain" description="HTH-type transcriptional regulator MT1864/Rv1816-like C-terminal" evidence="3">
    <location>
        <begin position="84"/>
        <end position="180"/>
    </location>
</feature>
<dbReference type="Gene3D" id="1.10.10.60">
    <property type="entry name" value="Homeodomain-like"/>
    <property type="match status" value="1"/>
</dbReference>
<keyword evidence="1" id="KW-0805">Transcription regulation</keyword>
<dbReference type="SUPFAM" id="SSF48498">
    <property type="entry name" value="Tetracyclin repressor-like, C-terminal domain"/>
    <property type="match status" value="1"/>
</dbReference>
<dbReference type="AlphaFoldDB" id="A0A0J1I7X7"/>
<evidence type="ECO:0000256" key="1">
    <source>
        <dbReference type="ARBA" id="ARBA00023015"/>
    </source>
</evidence>
<gene>
    <name evidence="4" type="ORF">ABW02_22070</name>
</gene>
<dbReference type="GeneID" id="56351443"/>
<name>A0A0J1I7X7_NIACI</name>
<dbReference type="Pfam" id="PF13305">
    <property type="entry name" value="TetR_C_33"/>
    <property type="match status" value="1"/>
</dbReference>
<proteinExistence type="predicted"/>
<dbReference type="PATRIC" id="fig|1397.4.peg.3537"/>
<evidence type="ECO:0000256" key="2">
    <source>
        <dbReference type="ARBA" id="ARBA00023163"/>
    </source>
</evidence>
<sequence length="188" mass="20989">MSPRAGITHNDIIAMAIEIANTEGLKEVTIANLAKRLQVKSPSLYNHINGLPDIMNLLTLRALESLYQLLKNAIMEGGKAETIHNLSFAYLTYAREQPGLYMLTIESASKKGEEIQTAANQIIQLLIEVLKPYDLNEEETIHAIRGLRSILHGFASIENQKGFGMPIELDKSFHYLVSTFIEGLEKHS</sequence>
<dbReference type="OrthoDB" id="71867at2"/>
<evidence type="ECO:0000313" key="5">
    <source>
        <dbReference type="Proteomes" id="UP000036045"/>
    </source>
</evidence>
<dbReference type="RefSeq" id="WP_047944441.1">
    <property type="nucleotide sequence ID" value="NZ_CP053989.1"/>
</dbReference>
<evidence type="ECO:0000313" key="4">
    <source>
        <dbReference type="EMBL" id="KLV22049.1"/>
    </source>
</evidence>
<dbReference type="SUPFAM" id="SSF46689">
    <property type="entry name" value="Homeodomain-like"/>
    <property type="match status" value="1"/>
</dbReference>
<dbReference type="Gene3D" id="1.10.357.10">
    <property type="entry name" value="Tetracycline Repressor, domain 2"/>
    <property type="match status" value="1"/>
</dbReference>
<dbReference type="InterPro" id="IPR036271">
    <property type="entry name" value="Tet_transcr_reg_TetR-rel_C_sf"/>
</dbReference>
<organism evidence="4 5">
    <name type="scientific">Niallia circulans</name>
    <name type="common">Bacillus circulans</name>
    <dbReference type="NCBI Taxonomy" id="1397"/>
    <lineage>
        <taxon>Bacteria</taxon>
        <taxon>Bacillati</taxon>
        <taxon>Bacillota</taxon>
        <taxon>Bacilli</taxon>
        <taxon>Bacillales</taxon>
        <taxon>Bacillaceae</taxon>
        <taxon>Niallia</taxon>
    </lineage>
</organism>
<evidence type="ECO:0000259" key="3">
    <source>
        <dbReference type="Pfam" id="PF13305"/>
    </source>
</evidence>